<dbReference type="OrthoDB" id="10257049at2759"/>
<dbReference type="InterPro" id="IPR013154">
    <property type="entry name" value="ADH-like_N"/>
</dbReference>
<name>A0A9W9KK11_9EURO</name>
<dbReference type="InterPro" id="IPR020843">
    <property type="entry name" value="ER"/>
</dbReference>
<dbReference type="AlphaFoldDB" id="A0A9W9KK11"/>
<gene>
    <name evidence="4" type="ORF">N7456_004857</name>
</gene>
<dbReference type="Gene3D" id="3.90.180.10">
    <property type="entry name" value="Medium-chain alcohol dehydrogenases, catalytic domain"/>
    <property type="match status" value="1"/>
</dbReference>
<sequence>MTHLQYQLSEKGGQFQLVEVPTPSDLGANEISIRTKAIGLNGLDWKIRAFGIMVESWPVVLGVDASGIVEAVGEAVEGFKPGDEVLSIAGMEPKAGAFQEIFTVPEHFVAIKPPSLTFEEAAAIPIVSATAAAAVTVGLHISLPHLDSSGSNKHAVKSILVLGGSSGVGAAAIQYLRLALPEATILTTSSAKHHGHLLSLGATQAFERTADILDIKAATPDAAGVDAILDPVAAAGQQKDIFDILKQSGPRLYSSVMTGQNVEVPEGINGAVVFGRQIFGAKGGLGVIPGLGQLIESGKFKLPTQVETVGKGFEVIQPALERLMKEGVSGNKFVVSI</sequence>
<reference evidence="4" key="2">
    <citation type="journal article" date="2023" name="IMA Fungus">
        <title>Comparative genomic study of the Penicillium genus elucidates a diverse pangenome and 15 lateral gene transfer events.</title>
        <authorList>
            <person name="Petersen C."/>
            <person name="Sorensen T."/>
            <person name="Nielsen M.R."/>
            <person name="Sondergaard T.E."/>
            <person name="Sorensen J.L."/>
            <person name="Fitzpatrick D.A."/>
            <person name="Frisvad J.C."/>
            <person name="Nielsen K.L."/>
        </authorList>
    </citation>
    <scope>NUCLEOTIDE SEQUENCE</scope>
    <source>
        <strain evidence="4">IBT 30069</strain>
    </source>
</reference>
<dbReference type="Proteomes" id="UP001149165">
    <property type="component" value="Unassembled WGS sequence"/>
</dbReference>
<comment type="similarity">
    <text evidence="1">Belongs to the zinc-containing alcohol dehydrogenase family.</text>
</comment>
<keyword evidence="2" id="KW-0560">Oxidoreductase</keyword>
<dbReference type="GO" id="GO:0016651">
    <property type="term" value="F:oxidoreductase activity, acting on NAD(P)H"/>
    <property type="evidence" value="ECO:0007669"/>
    <property type="project" value="InterPro"/>
</dbReference>
<evidence type="ECO:0000256" key="1">
    <source>
        <dbReference type="ARBA" id="ARBA00008072"/>
    </source>
</evidence>
<evidence type="ECO:0000313" key="5">
    <source>
        <dbReference type="Proteomes" id="UP001149165"/>
    </source>
</evidence>
<dbReference type="CDD" id="cd08249">
    <property type="entry name" value="enoyl_reductase_like"/>
    <property type="match status" value="1"/>
</dbReference>
<organism evidence="4 5">
    <name type="scientific">Penicillium angulare</name>
    <dbReference type="NCBI Taxonomy" id="116970"/>
    <lineage>
        <taxon>Eukaryota</taxon>
        <taxon>Fungi</taxon>
        <taxon>Dikarya</taxon>
        <taxon>Ascomycota</taxon>
        <taxon>Pezizomycotina</taxon>
        <taxon>Eurotiomycetes</taxon>
        <taxon>Eurotiomycetidae</taxon>
        <taxon>Eurotiales</taxon>
        <taxon>Aspergillaceae</taxon>
        <taxon>Penicillium</taxon>
    </lineage>
</organism>
<dbReference type="SUPFAM" id="SSF50129">
    <property type="entry name" value="GroES-like"/>
    <property type="match status" value="1"/>
</dbReference>
<dbReference type="PANTHER" id="PTHR45348:SF2">
    <property type="entry name" value="ZINC-TYPE ALCOHOL DEHYDROGENASE-LIKE PROTEIN C2E1P3.01"/>
    <property type="match status" value="1"/>
</dbReference>
<comment type="caution">
    <text evidence="4">The sequence shown here is derived from an EMBL/GenBank/DDBJ whole genome shotgun (WGS) entry which is preliminary data.</text>
</comment>
<dbReference type="Gene3D" id="3.40.50.720">
    <property type="entry name" value="NAD(P)-binding Rossmann-like Domain"/>
    <property type="match status" value="1"/>
</dbReference>
<dbReference type="EMBL" id="JAPQKH010000003">
    <property type="protein sequence ID" value="KAJ5108182.1"/>
    <property type="molecule type" value="Genomic_DNA"/>
</dbReference>
<evidence type="ECO:0000313" key="4">
    <source>
        <dbReference type="EMBL" id="KAJ5108182.1"/>
    </source>
</evidence>
<keyword evidence="5" id="KW-1185">Reference proteome</keyword>
<dbReference type="InterPro" id="IPR036291">
    <property type="entry name" value="NAD(P)-bd_dom_sf"/>
</dbReference>
<dbReference type="SUPFAM" id="SSF51735">
    <property type="entry name" value="NAD(P)-binding Rossmann-fold domains"/>
    <property type="match status" value="1"/>
</dbReference>
<feature type="domain" description="Enoyl reductase (ER)" evidence="3">
    <location>
        <begin position="12"/>
        <end position="320"/>
    </location>
</feature>
<dbReference type="InterPro" id="IPR011032">
    <property type="entry name" value="GroES-like_sf"/>
</dbReference>
<dbReference type="Pfam" id="PF08240">
    <property type="entry name" value="ADH_N"/>
    <property type="match status" value="1"/>
</dbReference>
<proteinExistence type="inferred from homology"/>
<reference evidence="4" key="1">
    <citation type="submission" date="2022-11" db="EMBL/GenBank/DDBJ databases">
        <authorList>
            <person name="Petersen C."/>
        </authorList>
    </citation>
    <scope>NUCLEOTIDE SEQUENCE</scope>
    <source>
        <strain evidence="4">IBT 30069</strain>
    </source>
</reference>
<accession>A0A9W9KK11</accession>
<evidence type="ECO:0000259" key="3">
    <source>
        <dbReference type="SMART" id="SM00829"/>
    </source>
</evidence>
<protein>
    <recommendedName>
        <fullName evidence="3">Enoyl reductase (ER) domain-containing protein</fullName>
    </recommendedName>
</protein>
<dbReference type="SMART" id="SM00829">
    <property type="entry name" value="PKS_ER"/>
    <property type="match status" value="1"/>
</dbReference>
<dbReference type="InterPro" id="IPR047122">
    <property type="entry name" value="Trans-enoyl_RdTase-like"/>
</dbReference>
<dbReference type="PANTHER" id="PTHR45348">
    <property type="entry name" value="HYPOTHETICAL OXIDOREDUCTASE (EUROFUNG)"/>
    <property type="match status" value="1"/>
</dbReference>
<evidence type="ECO:0000256" key="2">
    <source>
        <dbReference type="ARBA" id="ARBA00023002"/>
    </source>
</evidence>